<dbReference type="PANTHER" id="PTHR47332">
    <property type="entry name" value="SET DOMAIN-CONTAINING PROTEIN 5"/>
    <property type="match status" value="1"/>
</dbReference>
<protein>
    <submittedName>
        <fullName evidence="2">SET domain-containing protein</fullName>
    </submittedName>
</protein>
<feature type="domain" description="SET" evidence="1">
    <location>
        <begin position="9"/>
        <end position="162"/>
    </location>
</feature>
<evidence type="ECO:0000259" key="1">
    <source>
        <dbReference type="PROSITE" id="PS50280"/>
    </source>
</evidence>
<reference evidence="2" key="1">
    <citation type="submission" date="2015-07" db="EMBL/GenBank/DDBJ databases">
        <title>Adaptation to a free-living lifestyle via gene acquisitions in the diplomonad Trepomonas sp. PC1.</title>
        <authorList>
            <person name="Xu F."/>
            <person name="Jerlstrom-Hultqvist J."/>
            <person name="Kolisko M."/>
            <person name="Simpson A.G.B."/>
            <person name="Roger A.J."/>
            <person name="Svard S.G."/>
            <person name="Andersson J.O."/>
        </authorList>
    </citation>
    <scope>NUCLEOTIDE SEQUENCE</scope>
    <source>
        <strain evidence="2">PC1</strain>
    </source>
</reference>
<gene>
    <name evidence="2" type="ORF">TPC1_10581</name>
</gene>
<dbReference type="Pfam" id="PF00856">
    <property type="entry name" value="SET"/>
    <property type="match status" value="1"/>
</dbReference>
<dbReference type="PANTHER" id="PTHR47332:SF4">
    <property type="entry name" value="SET DOMAIN-CONTAINING PROTEIN 5"/>
    <property type="match status" value="1"/>
</dbReference>
<feature type="non-terminal residue" evidence="2">
    <location>
        <position position="1"/>
    </location>
</feature>
<dbReference type="InterPro" id="IPR001214">
    <property type="entry name" value="SET_dom"/>
</dbReference>
<proteinExistence type="predicted"/>
<accession>A0A146KHM2</accession>
<dbReference type="SUPFAM" id="SSF82199">
    <property type="entry name" value="SET domain"/>
    <property type="match status" value="1"/>
</dbReference>
<dbReference type="SMART" id="SM00317">
    <property type="entry name" value="SET"/>
    <property type="match status" value="1"/>
</dbReference>
<name>A0A146KHM2_9EUKA</name>
<organism evidence="2">
    <name type="scientific">Trepomonas sp. PC1</name>
    <dbReference type="NCBI Taxonomy" id="1076344"/>
    <lineage>
        <taxon>Eukaryota</taxon>
        <taxon>Metamonada</taxon>
        <taxon>Diplomonadida</taxon>
        <taxon>Hexamitidae</taxon>
        <taxon>Hexamitinae</taxon>
        <taxon>Trepomonas</taxon>
    </lineage>
</organism>
<dbReference type="AlphaFoldDB" id="A0A146KHM2"/>
<dbReference type="InterPro" id="IPR053185">
    <property type="entry name" value="SET_domain_protein"/>
</dbReference>
<dbReference type="EMBL" id="GDID01000434">
    <property type="protein sequence ID" value="JAP96172.1"/>
    <property type="molecule type" value="Transcribed_RNA"/>
</dbReference>
<feature type="non-terminal residue" evidence="2">
    <location>
        <position position="345"/>
    </location>
</feature>
<sequence length="345" mass="40895">KVDYDFINPKLEVRSSPGKGNGFFAREQIEKHQLLVISKAIVLLYSHQHTPNDLKNLQKQLDQNLKTFPKEHVQAYNKLYTAPDYPKTLLNKFNFNSFRMHPRLDAPYQPQQKQPDVGLFTIASMFNHSCVPNCTNFYVKDQMYVIANRQVASGEELFLSYVSNEANYFNYEGRKKNLQNYFPKCACELCELQVTQEYVSRQLFLDSFLKTLQSDLKPSKEILVDELQRFFHFQEQIQSKFNEILVFDQEKEIAVLFFERLFSSELLTQKQKQQLIDVCCYGLNKNIKQFLKPEGYFVLKKRFFYKQAFGKGQEAEIQREFEEFEQERFGTVGHIQERYGKWISK</sequence>
<dbReference type="Gene3D" id="2.170.270.10">
    <property type="entry name" value="SET domain"/>
    <property type="match status" value="1"/>
</dbReference>
<dbReference type="CDD" id="cd20071">
    <property type="entry name" value="SET_SMYD"/>
    <property type="match status" value="1"/>
</dbReference>
<dbReference type="PROSITE" id="PS50280">
    <property type="entry name" value="SET"/>
    <property type="match status" value="1"/>
</dbReference>
<evidence type="ECO:0000313" key="2">
    <source>
        <dbReference type="EMBL" id="JAP96172.1"/>
    </source>
</evidence>
<dbReference type="InterPro" id="IPR046341">
    <property type="entry name" value="SET_dom_sf"/>
</dbReference>